<keyword evidence="1" id="KW-0812">Transmembrane</keyword>
<evidence type="ECO:0000313" key="4">
    <source>
        <dbReference type="Proteomes" id="UP000265618"/>
    </source>
</evidence>
<dbReference type="CDD" id="cd20071">
    <property type="entry name" value="SET_SMYD"/>
    <property type="match status" value="1"/>
</dbReference>
<evidence type="ECO:0000256" key="1">
    <source>
        <dbReference type="SAM" id="Phobius"/>
    </source>
</evidence>
<dbReference type="SUPFAM" id="SSF82199">
    <property type="entry name" value="SET domain"/>
    <property type="match status" value="1"/>
</dbReference>
<dbReference type="Pfam" id="PF00856">
    <property type="entry name" value="SET"/>
    <property type="match status" value="1"/>
</dbReference>
<dbReference type="PROSITE" id="PS50280">
    <property type="entry name" value="SET"/>
    <property type="match status" value="1"/>
</dbReference>
<dbReference type="PANTHER" id="PTHR12197">
    <property type="entry name" value="HISTONE-LYSINE N-METHYLTRANSFERASE SMYD"/>
    <property type="match status" value="1"/>
</dbReference>
<protein>
    <recommendedName>
        <fullName evidence="2">SET domain-containing protein</fullName>
    </recommendedName>
</protein>
<sequence>MTSRFNHSCCPNVTQRHQENGDMTSRAVRDISEGEELCISYLKDYTGPSAQRQGWLKQGWKFDCGCETCSLEPEALAQSDAIRAEMQLCQAEFEPCICTGQYQKCYEYGLRFLDIVEAAAAIHRPDLVIGYLQLCYQHSVYTNGPTHPITRDYASAARDPSSRGSLKEVASYAGPCPDLKGAEPSMDAVCVDMGPDTVTSASTTGCWYLQFDTLDSECTGTGFSCDYTSHLPTTTEGTVYLADPSGTIDNPYYYNAQDTQWVIAPANVADIQIECAGVTAPGDSLSLYTASCDGQSVTGTTLIDTGDGRVSMSHDVAFSTLGDDGNCLSLAFSADADYLGASGFSCTYTSTAFDTEVYTLSDTAGNVSNQRYVSNQKGTWRVNPQVSIDSGALDIQDFITFDPINVYGDSQCLVLEFDPSPSNNDFSGFQCDYVLQPYEQSTVITDDLGTITDTRYTFSEDDTYVVHPIDSVESVSVSITGSLSARTDTLLVYGAHCDFAHTVTHPYLIDTLTNTISETYGLSLDTSGSSSAINCWYLEFKTDSSPCGGTGFSCDYTSVLPTPARDPLWTLVLVLVICIVALGATLCCVRCCCRPKRRGEGYTAVPLKTPKDESALLIEQGAVPGYNTGVVDIASAEAVEEIMAAAKGANGSEDLSGFSHNARF</sequence>
<comment type="caution">
    <text evidence="3">The sequence shown here is derived from an EMBL/GenBank/DDBJ whole genome shotgun (WGS) entry which is preliminary data.</text>
</comment>
<evidence type="ECO:0000313" key="3">
    <source>
        <dbReference type="EMBL" id="GIQ82970.1"/>
    </source>
</evidence>
<dbReference type="PANTHER" id="PTHR12197:SF294">
    <property type="entry name" value="POTENTIAL PROTEIN LYSINE METHYLTRANSFERASE SET6"/>
    <property type="match status" value="1"/>
</dbReference>
<dbReference type="Gene3D" id="2.170.270.10">
    <property type="entry name" value="SET domain"/>
    <property type="match status" value="1"/>
</dbReference>
<organism evidence="3 4">
    <name type="scientific">Kipferlia bialata</name>
    <dbReference type="NCBI Taxonomy" id="797122"/>
    <lineage>
        <taxon>Eukaryota</taxon>
        <taxon>Metamonada</taxon>
        <taxon>Carpediemonas-like organisms</taxon>
        <taxon>Kipferlia</taxon>
    </lineage>
</organism>
<keyword evidence="1" id="KW-0472">Membrane</keyword>
<dbReference type="InterPro" id="IPR001214">
    <property type="entry name" value="SET_dom"/>
</dbReference>
<proteinExistence type="predicted"/>
<feature type="transmembrane region" description="Helical" evidence="1">
    <location>
        <begin position="568"/>
        <end position="589"/>
    </location>
</feature>
<dbReference type="GO" id="GO:0005634">
    <property type="term" value="C:nucleus"/>
    <property type="evidence" value="ECO:0007669"/>
    <property type="project" value="TreeGrafter"/>
</dbReference>
<evidence type="ECO:0000259" key="2">
    <source>
        <dbReference type="PROSITE" id="PS50280"/>
    </source>
</evidence>
<keyword evidence="4" id="KW-1185">Reference proteome</keyword>
<dbReference type="OrthoDB" id="265717at2759"/>
<gene>
    <name evidence="3" type="ORF">KIPB_004205</name>
</gene>
<dbReference type="AlphaFoldDB" id="A0A9K3CV29"/>
<accession>A0A9K3CV29</accession>
<dbReference type="InterPro" id="IPR046341">
    <property type="entry name" value="SET_dom_sf"/>
</dbReference>
<keyword evidence="1" id="KW-1133">Transmembrane helix</keyword>
<dbReference type="InterPro" id="IPR050869">
    <property type="entry name" value="H3K4_H4K5_MeTrfase"/>
</dbReference>
<dbReference type="EMBL" id="BDIP01000878">
    <property type="protein sequence ID" value="GIQ82970.1"/>
    <property type="molecule type" value="Genomic_DNA"/>
</dbReference>
<name>A0A9K3CV29_9EUKA</name>
<reference evidence="3 4" key="1">
    <citation type="journal article" date="2018" name="PLoS ONE">
        <title>The draft genome of Kipferlia bialata reveals reductive genome evolution in fornicate parasites.</title>
        <authorList>
            <person name="Tanifuji G."/>
            <person name="Takabayashi S."/>
            <person name="Kume K."/>
            <person name="Takagi M."/>
            <person name="Nakayama T."/>
            <person name="Kamikawa R."/>
            <person name="Inagaki Y."/>
            <person name="Hashimoto T."/>
        </authorList>
    </citation>
    <scope>NUCLEOTIDE SEQUENCE [LARGE SCALE GENOMIC DNA]</scope>
    <source>
        <strain evidence="3">NY0173</strain>
    </source>
</reference>
<feature type="domain" description="SET" evidence="2">
    <location>
        <begin position="1"/>
        <end position="42"/>
    </location>
</feature>
<dbReference type="Proteomes" id="UP000265618">
    <property type="component" value="Unassembled WGS sequence"/>
</dbReference>